<dbReference type="RefSeq" id="WP_124974431.1">
    <property type="nucleotide sequence ID" value="NZ_BFFP01000001.1"/>
</dbReference>
<evidence type="ECO:0000256" key="6">
    <source>
        <dbReference type="ARBA" id="ARBA00022683"/>
    </source>
</evidence>
<dbReference type="Proteomes" id="UP000286848">
    <property type="component" value="Unassembled WGS sequence"/>
</dbReference>
<evidence type="ECO:0000313" key="10">
    <source>
        <dbReference type="Proteomes" id="UP000286848"/>
    </source>
</evidence>
<keyword evidence="6" id="KW-0598">Phosphotransferase system</keyword>
<dbReference type="Pfam" id="PF03610">
    <property type="entry name" value="EIIA-man"/>
    <property type="match status" value="1"/>
</dbReference>
<dbReference type="InterPro" id="IPR033887">
    <property type="entry name" value="PTS_IIA_man"/>
</dbReference>
<comment type="subcellular location">
    <subcellularLocation>
        <location evidence="1">Cytoplasm</location>
    </subcellularLocation>
</comment>
<reference evidence="9 10" key="1">
    <citation type="journal article" date="2019" name="Int. J. Syst. Evol. Microbiol.">
        <title>Lactobacillus salitolerans sp. nov., a novel lactic acid bacterium isolated from spent mushroom substrates.</title>
        <authorList>
            <person name="Tohno M."/>
            <person name="Tanizawa Y."/>
            <person name="Kojima Y."/>
            <person name="Sakamoto M."/>
            <person name="Nakamura Y."/>
            <person name="Ohkuma M."/>
            <person name="Kobayashi H."/>
        </authorList>
    </citation>
    <scope>NUCLEOTIDE SEQUENCE [LARGE SCALE GENOMIC DNA]</scope>
    <source>
        <strain evidence="9 10">YK43</strain>
    </source>
</reference>
<gene>
    <name evidence="9" type="primary">manX</name>
    <name evidence="9" type="ORF">LFYK43_01520</name>
</gene>
<evidence type="ECO:0000256" key="1">
    <source>
        <dbReference type="ARBA" id="ARBA00004496"/>
    </source>
</evidence>
<name>A0A401IQ99_9LACO</name>
<dbReference type="AlphaFoldDB" id="A0A401IQ99"/>
<dbReference type="InterPro" id="IPR004701">
    <property type="entry name" value="PTS_EIIA_man-typ"/>
</dbReference>
<evidence type="ECO:0000256" key="4">
    <source>
        <dbReference type="ARBA" id="ARBA00022597"/>
    </source>
</evidence>
<feature type="domain" description="PTS EIIA type-4" evidence="8">
    <location>
        <begin position="3"/>
        <end position="125"/>
    </location>
</feature>
<dbReference type="SUPFAM" id="SSF53062">
    <property type="entry name" value="PTS system fructose IIA component-like"/>
    <property type="match status" value="1"/>
</dbReference>
<dbReference type="Gene3D" id="3.40.50.510">
    <property type="entry name" value="Phosphotransferase system, mannose-type IIA component"/>
    <property type="match status" value="1"/>
</dbReference>
<dbReference type="GO" id="GO:0005737">
    <property type="term" value="C:cytoplasm"/>
    <property type="evidence" value="ECO:0007669"/>
    <property type="project" value="UniProtKB-SubCell"/>
</dbReference>
<evidence type="ECO:0000313" key="9">
    <source>
        <dbReference type="EMBL" id="GBG93693.1"/>
    </source>
</evidence>
<accession>A0A401IQ99</accession>
<evidence type="ECO:0000256" key="3">
    <source>
        <dbReference type="ARBA" id="ARBA00022490"/>
    </source>
</evidence>
<keyword evidence="7" id="KW-0418">Kinase</keyword>
<evidence type="ECO:0000256" key="2">
    <source>
        <dbReference type="ARBA" id="ARBA00022448"/>
    </source>
</evidence>
<dbReference type="PANTHER" id="PTHR33799">
    <property type="entry name" value="PTS PERMEASE-RELATED-RELATED"/>
    <property type="match status" value="1"/>
</dbReference>
<keyword evidence="4 9" id="KW-0762">Sugar transport</keyword>
<evidence type="ECO:0000256" key="5">
    <source>
        <dbReference type="ARBA" id="ARBA00022679"/>
    </source>
</evidence>
<comment type="caution">
    <text evidence="9">The sequence shown here is derived from an EMBL/GenBank/DDBJ whole genome shotgun (WGS) entry which is preliminary data.</text>
</comment>
<dbReference type="GO" id="GO:0009401">
    <property type="term" value="P:phosphoenolpyruvate-dependent sugar phosphotransferase system"/>
    <property type="evidence" value="ECO:0007669"/>
    <property type="project" value="UniProtKB-KW"/>
</dbReference>
<dbReference type="GO" id="GO:0016020">
    <property type="term" value="C:membrane"/>
    <property type="evidence" value="ECO:0007669"/>
    <property type="project" value="InterPro"/>
</dbReference>
<proteinExistence type="predicted"/>
<organism evidence="9 10">
    <name type="scientific">Ligilactobacillus salitolerans</name>
    <dbReference type="NCBI Taxonomy" id="1808352"/>
    <lineage>
        <taxon>Bacteria</taxon>
        <taxon>Bacillati</taxon>
        <taxon>Bacillota</taxon>
        <taxon>Bacilli</taxon>
        <taxon>Lactobacillales</taxon>
        <taxon>Lactobacillaceae</taxon>
        <taxon>Ligilactobacillus</taxon>
    </lineage>
</organism>
<keyword evidence="2" id="KW-0813">Transport</keyword>
<dbReference type="InterPro" id="IPR036662">
    <property type="entry name" value="PTS_EIIA_man-typ_sf"/>
</dbReference>
<keyword evidence="3" id="KW-0963">Cytoplasm</keyword>
<dbReference type="GO" id="GO:0016301">
    <property type="term" value="F:kinase activity"/>
    <property type="evidence" value="ECO:0007669"/>
    <property type="project" value="UniProtKB-KW"/>
</dbReference>
<dbReference type="PANTHER" id="PTHR33799:SF1">
    <property type="entry name" value="PTS SYSTEM MANNOSE-SPECIFIC EIIAB COMPONENT-RELATED"/>
    <property type="match status" value="1"/>
</dbReference>
<protein>
    <submittedName>
        <fullName evidence="9">PTS sugar transporter subunit IIA</fullName>
    </submittedName>
</protein>
<dbReference type="InterPro" id="IPR051471">
    <property type="entry name" value="Bacterial_PTS_sugar_comp"/>
</dbReference>
<sequence length="144" mass="15413">MSKPSIIISGHGTFAAGIKGALDMLASVPDKWYFVNFENGMSDEQLGDQFQQVQKKIGAQQEIVYFTDLAGGTPYKTAAELAFQEPQVEVVAGCNVGSLLEVLYFEADSAAELAAKLVSSAANGINRFELDDSPKSQKDSDDGI</sequence>
<evidence type="ECO:0000259" key="8">
    <source>
        <dbReference type="PROSITE" id="PS51096"/>
    </source>
</evidence>
<dbReference type="PROSITE" id="PS51096">
    <property type="entry name" value="PTS_EIIA_TYPE_4"/>
    <property type="match status" value="1"/>
</dbReference>
<evidence type="ECO:0000256" key="7">
    <source>
        <dbReference type="ARBA" id="ARBA00022777"/>
    </source>
</evidence>
<keyword evidence="5" id="KW-0808">Transferase</keyword>
<dbReference type="CDD" id="cd00006">
    <property type="entry name" value="PTS_IIA_man"/>
    <property type="match status" value="1"/>
</dbReference>
<dbReference type="EMBL" id="BFFP01000001">
    <property type="protein sequence ID" value="GBG93693.1"/>
    <property type="molecule type" value="Genomic_DNA"/>
</dbReference>
<dbReference type="OrthoDB" id="9799827at2"/>
<keyword evidence="10" id="KW-1185">Reference proteome</keyword>